<sequence>MTQAYFYDEQLDQTDKQAFQNRAEIRELLEYERYTRDSGLYEQEANCYSDDALIHVSWYDGPATGYFEKVAAAHGGGAKHKIFTRRYGSMAIKRLLRCQL</sequence>
<dbReference type="InterPro" id="IPR032710">
    <property type="entry name" value="NTF2-like_dom_sf"/>
</dbReference>
<evidence type="ECO:0000313" key="2">
    <source>
        <dbReference type="Proteomes" id="UP000286974"/>
    </source>
</evidence>
<dbReference type="OrthoDB" id="1492465at2"/>
<comment type="caution">
    <text evidence="1">The sequence shown here is derived from an EMBL/GenBank/DDBJ whole genome shotgun (WGS) entry which is preliminary data.</text>
</comment>
<dbReference type="AlphaFoldDB" id="A0A401FHW8"/>
<dbReference type="EMBL" id="BEXA01000001">
    <property type="protein sequence ID" value="GAY71954.1"/>
    <property type="molecule type" value="Genomic_DNA"/>
</dbReference>
<dbReference type="SUPFAM" id="SSF54427">
    <property type="entry name" value="NTF2-like"/>
    <property type="match status" value="1"/>
</dbReference>
<proteinExistence type="predicted"/>
<dbReference type="Proteomes" id="UP000286974">
    <property type="component" value="Unassembled WGS sequence"/>
</dbReference>
<keyword evidence="2" id="KW-1185">Reference proteome</keyword>
<organism evidence="1 2">
    <name type="scientific">Lentilactobacillus kosonis</name>
    <dbReference type="NCBI Taxonomy" id="2810561"/>
    <lineage>
        <taxon>Bacteria</taxon>
        <taxon>Bacillati</taxon>
        <taxon>Bacillota</taxon>
        <taxon>Bacilli</taxon>
        <taxon>Lactobacillales</taxon>
        <taxon>Lactobacillaceae</taxon>
        <taxon>Lentilactobacillus</taxon>
    </lineage>
</organism>
<dbReference type="RefSeq" id="WP_125007567.1">
    <property type="nucleotide sequence ID" value="NZ_BEXA01000001.1"/>
</dbReference>
<reference evidence="1 2" key="1">
    <citation type="submission" date="2017-11" db="EMBL/GenBank/DDBJ databases">
        <title>Draft Genome Sequence of Lactobacillus curieae NBRC 111893 isolated from Koso, a Japanese sugar-Vegetable Fermented Beverage.</title>
        <authorList>
            <person name="Chiou T.Y."/>
            <person name="Oshima K."/>
            <person name="Suda W."/>
            <person name="Hattori M."/>
            <person name="Takahashi T."/>
        </authorList>
    </citation>
    <scope>NUCLEOTIDE SEQUENCE [LARGE SCALE GENOMIC DNA]</scope>
    <source>
        <strain evidence="1 2">NBRC111893</strain>
    </source>
</reference>
<accession>A0A401FHW8</accession>
<protein>
    <submittedName>
        <fullName evidence="1">Uncharacterized protein</fullName>
    </submittedName>
</protein>
<gene>
    <name evidence="1" type="ORF">NBRC111893_100</name>
</gene>
<evidence type="ECO:0000313" key="1">
    <source>
        <dbReference type="EMBL" id="GAY71954.1"/>
    </source>
</evidence>
<name>A0A401FHW8_9LACO</name>